<evidence type="ECO:0000313" key="3">
    <source>
        <dbReference type="EMBL" id="GLK11227.1"/>
    </source>
</evidence>
<organism evidence="3 4">
    <name type="scientific">Streptosporangium carneum</name>
    <dbReference type="NCBI Taxonomy" id="47481"/>
    <lineage>
        <taxon>Bacteria</taxon>
        <taxon>Bacillati</taxon>
        <taxon>Actinomycetota</taxon>
        <taxon>Actinomycetes</taxon>
        <taxon>Streptosporangiales</taxon>
        <taxon>Streptosporangiaceae</taxon>
        <taxon>Streptosporangium</taxon>
    </lineage>
</organism>
<dbReference type="AlphaFoldDB" id="A0A9W6I3Y6"/>
<evidence type="ECO:0000313" key="4">
    <source>
        <dbReference type="Proteomes" id="UP001143474"/>
    </source>
</evidence>
<feature type="compositionally biased region" description="Low complexity" evidence="1">
    <location>
        <begin position="69"/>
        <end position="80"/>
    </location>
</feature>
<accession>A0A9W6I3Y6</accession>
<name>A0A9W6I3Y6_9ACTN</name>
<feature type="region of interest" description="Disordered" evidence="1">
    <location>
        <begin position="69"/>
        <end position="101"/>
    </location>
</feature>
<comment type="caution">
    <text evidence="3">The sequence shown here is derived from an EMBL/GenBank/DDBJ whole genome shotgun (WGS) entry which is preliminary data.</text>
</comment>
<feature type="transmembrane region" description="Helical" evidence="2">
    <location>
        <begin position="42"/>
        <end position="62"/>
    </location>
</feature>
<keyword evidence="2" id="KW-0472">Membrane</keyword>
<keyword evidence="4" id="KW-1185">Reference proteome</keyword>
<evidence type="ECO:0000256" key="2">
    <source>
        <dbReference type="SAM" id="Phobius"/>
    </source>
</evidence>
<dbReference type="Proteomes" id="UP001143474">
    <property type="component" value="Unassembled WGS sequence"/>
</dbReference>
<dbReference type="SUPFAM" id="SSF82171">
    <property type="entry name" value="DPP6 N-terminal domain-like"/>
    <property type="match status" value="1"/>
</dbReference>
<dbReference type="RefSeq" id="WP_271219614.1">
    <property type="nucleotide sequence ID" value="NZ_BAAAVD010000014.1"/>
</dbReference>
<keyword evidence="2" id="KW-0812">Transmembrane</keyword>
<reference evidence="3" key="2">
    <citation type="submission" date="2023-01" db="EMBL/GenBank/DDBJ databases">
        <authorList>
            <person name="Sun Q."/>
            <person name="Evtushenko L."/>
        </authorList>
    </citation>
    <scope>NUCLEOTIDE SEQUENCE</scope>
    <source>
        <strain evidence="3">VKM Ac-2007</strain>
    </source>
</reference>
<proteinExistence type="predicted"/>
<reference evidence="3" key="1">
    <citation type="journal article" date="2014" name="Int. J. Syst. Evol. Microbiol.">
        <title>Complete genome sequence of Corynebacterium casei LMG S-19264T (=DSM 44701T), isolated from a smear-ripened cheese.</title>
        <authorList>
            <consortium name="US DOE Joint Genome Institute (JGI-PGF)"/>
            <person name="Walter F."/>
            <person name="Albersmeier A."/>
            <person name="Kalinowski J."/>
            <person name="Ruckert C."/>
        </authorList>
    </citation>
    <scope>NUCLEOTIDE SEQUENCE</scope>
    <source>
        <strain evidence="3">VKM Ac-2007</strain>
    </source>
</reference>
<sequence>MSDDLEDRPRDAPGQAPQPARETRDDPAARSSAHPERPRSRALTLVTAVVMVIGGGAGIVALRLQEHFASPPASSTSPPANRAQPPNTEPPDEASSASGAPVPIKRLWPQAVWEMPTVLPDGRRLRPRLFIDDRTLLVEALEGSGKAEALHAYDLGSGRSREIAEIRAPGGASPSGYASGGGRIFWQTIHGKGRHEVTRLWTVPVLGGTPEAVGTNRPVGGGDGQLAVVGDRLAFSLLEGGVFTVPLGGGTVTPVPGTEKHPYHLLRWPWAVTSFSDDAGPGVPVQEVLLNVETDRKELVSTRTAYKCEWGKCHSVAGRVVSPWRHDPPGPGDLPDSLVMGLAADRFRLMVGDGGRAFLLDEVTDRTADLGMRQAAGDRTSSIRLGFGDGRLMYYPLGRAYVIVDLTKVR</sequence>
<keyword evidence="2" id="KW-1133">Transmembrane helix</keyword>
<evidence type="ECO:0000256" key="1">
    <source>
        <dbReference type="SAM" id="MobiDB-lite"/>
    </source>
</evidence>
<feature type="region of interest" description="Disordered" evidence="1">
    <location>
        <begin position="1"/>
        <end position="40"/>
    </location>
</feature>
<dbReference type="EMBL" id="BSEV01000010">
    <property type="protein sequence ID" value="GLK11227.1"/>
    <property type="molecule type" value="Genomic_DNA"/>
</dbReference>
<gene>
    <name evidence="3" type="ORF">GCM10017600_46330</name>
</gene>
<protein>
    <submittedName>
        <fullName evidence="3">Uncharacterized protein</fullName>
    </submittedName>
</protein>
<feature type="compositionally biased region" description="Basic and acidic residues" evidence="1">
    <location>
        <begin position="21"/>
        <end position="39"/>
    </location>
</feature>